<keyword evidence="1" id="KW-0472">Membrane</keyword>
<feature type="transmembrane region" description="Helical" evidence="1">
    <location>
        <begin position="35"/>
        <end position="56"/>
    </location>
</feature>
<dbReference type="Pfam" id="PF04977">
    <property type="entry name" value="DivIC"/>
    <property type="match status" value="1"/>
</dbReference>
<dbReference type="InterPro" id="IPR007060">
    <property type="entry name" value="FtsL/DivIC"/>
</dbReference>
<accession>A0A847D0K7</accession>
<sequence>MDRVIYKPKKDFINNEEEKSKNPINSVIGNSFVKIVLIGVSLFLFYSIYNSVIITYQKIEISKHAREEVDKLRLENLKLALSLESMSSQEYIEVQARDRLNFSGSDEYIFVIPDSTLKSAQEQIQVFFSEPEEKTDTQVYEVWIDFLKNGI</sequence>
<evidence type="ECO:0000313" key="2">
    <source>
        <dbReference type="EMBL" id="NLD25254.1"/>
    </source>
</evidence>
<organism evidence="2 3">
    <name type="scientific">Candidatus Dojkabacteria bacterium</name>
    <dbReference type="NCBI Taxonomy" id="2099670"/>
    <lineage>
        <taxon>Bacteria</taxon>
        <taxon>Candidatus Dojkabacteria</taxon>
    </lineage>
</organism>
<keyword evidence="1" id="KW-1133">Transmembrane helix</keyword>
<dbReference type="EMBL" id="JAAZBX010000002">
    <property type="protein sequence ID" value="NLD25254.1"/>
    <property type="molecule type" value="Genomic_DNA"/>
</dbReference>
<comment type="caution">
    <text evidence="2">The sequence shown here is derived from an EMBL/GenBank/DDBJ whole genome shotgun (WGS) entry which is preliminary data.</text>
</comment>
<dbReference type="AlphaFoldDB" id="A0A847D0K7"/>
<dbReference type="Proteomes" id="UP000545876">
    <property type="component" value="Unassembled WGS sequence"/>
</dbReference>
<gene>
    <name evidence="2" type="ORF">GX656_01260</name>
</gene>
<proteinExistence type="predicted"/>
<evidence type="ECO:0000256" key="1">
    <source>
        <dbReference type="SAM" id="Phobius"/>
    </source>
</evidence>
<reference evidence="2 3" key="1">
    <citation type="journal article" date="2020" name="Biotechnol. Biofuels">
        <title>New insights from the biogas microbiome by comprehensive genome-resolved metagenomics of nearly 1600 species originating from multiple anaerobic digesters.</title>
        <authorList>
            <person name="Campanaro S."/>
            <person name="Treu L."/>
            <person name="Rodriguez-R L.M."/>
            <person name="Kovalovszki A."/>
            <person name="Ziels R.M."/>
            <person name="Maus I."/>
            <person name="Zhu X."/>
            <person name="Kougias P.G."/>
            <person name="Basile A."/>
            <person name="Luo G."/>
            <person name="Schluter A."/>
            <person name="Konstantinidis K.T."/>
            <person name="Angelidaki I."/>
        </authorList>
    </citation>
    <scope>NUCLEOTIDE SEQUENCE [LARGE SCALE GENOMIC DNA]</scope>
    <source>
        <strain evidence="2">AS06rmzACSIP_65</strain>
    </source>
</reference>
<keyword evidence="1" id="KW-0812">Transmembrane</keyword>
<evidence type="ECO:0008006" key="4">
    <source>
        <dbReference type="Google" id="ProtNLM"/>
    </source>
</evidence>
<protein>
    <recommendedName>
        <fullName evidence="4">Septum formation initiator family protein</fullName>
    </recommendedName>
</protein>
<evidence type="ECO:0000313" key="3">
    <source>
        <dbReference type="Proteomes" id="UP000545876"/>
    </source>
</evidence>
<name>A0A847D0K7_9BACT</name>